<dbReference type="SUPFAM" id="SSF57756">
    <property type="entry name" value="Retrovirus zinc finger-like domains"/>
    <property type="match status" value="1"/>
</dbReference>
<evidence type="ECO:0000259" key="3">
    <source>
        <dbReference type="PROSITE" id="PS50158"/>
    </source>
</evidence>
<dbReference type="Gene3D" id="4.10.60.10">
    <property type="entry name" value="Zinc finger, CCHC-type"/>
    <property type="match status" value="1"/>
</dbReference>
<name>A0A0P1ABW4_PLAHL</name>
<reference evidence="5" key="1">
    <citation type="submission" date="2014-09" db="EMBL/GenBank/DDBJ databases">
        <authorList>
            <person name="Sharma Rahul"/>
            <person name="Thines Marco"/>
        </authorList>
    </citation>
    <scope>NUCLEOTIDE SEQUENCE [LARGE SCALE GENOMIC DNA]</scope>
</reference>
<evidence type="ECO:0000313" key="5">
    <source>
        <dbReference type="Proteomes" id="UP000054928"/>
    </source>
</evidence>
<dbReference type="InterPro" id="IPR001878">
    <property type="entry name" value="Znf_CCHC"/>
</dbReference>
<sequence length="216" mass="23744">MSERALKVASDGGRGKNGKFVKRGRNNERKGNGAKKNGGFRGKCFTCDRVGHMKRDCPNKVDGIDDGAVFAVSEISPLNESVDSVITSVMAEIALDVGKDRSLSWLINSGATSHMTPDRDDLFEYEVVNTNIEVTIADVVTRDALRVLEDKVLEIGALLRYAEVAYGCADAQYDLNNVVRRLPRLADYRSVSERLLAVERANALLQATVERLTPLK</sequence>
<dbReference type="InterPro" id="IPR036875">
    <property type="entry name" value="Znf_CCHC_sf"/>
</dbReference>
<keyword evidence="1" id="KW-0479">Metal-binding</keyword>
<accession>A0A0P1ABW4</accession>
<keyword evidence="4" id="KW-0548">Nucleotidyltransferase</keyword>
<dbReference type="PROSITE" id="PS50158">
    <property type="entry name" value="ZF_CCHC"/>
    <property type="match status" value="1"/>
</dbReference>
<feature type="region of interest" description="Disordered" evidence="2">
    <location>
        <begin position="1"/>
        <end position="35"/>
    </location>
</feature>
<feature type="domain" description="CCHC-type" evidence="3">
    <location>
        <begin position="43"/>
        <end position="59"/>
    </location>
</feature>
<keyword evidence="4" id="KW-0808">Transferase</keyword>
<keyword evidence="4" id="KW-0695">RNA-directed DNA polymerase</keyword>
<dbReference type="GO" id="GO:0003676">
    <property type="term" value="F:nucleic acid binding"/>
    <property type="evidence" value="ECO:0007669"/>
    <property type="project" value="InterPro"/>
</dbReference>
<dbReference type="GO" id="GO:0003964">
    <property type="term" value="F:RNA-directed DNA polymerase activity"/>
    <property type="evidence" value="ECO:0007669"/>
    <property type="project" value="UniProtKB-KW"/>
</dbReference>
<dbReference type="Proteomes" id="UP000054928">
    <property type="component" value="Unassembled WGS sequence"/>
</dbReference>
<evidence type="ECO:0000256" key="2">
    <source>
        <dbReference type="SAM" id="MobiDB-lite"/>
    </source>
</evidence>
<dbReference type="SMART" id="SM00343">
    <property type="entry name" value="ZnF_C2HC"/>
    <property type="match status" value="1"/>
</dbReference>
<dbReference type="AlphaFoldDB" id="A0A0P1ABW4"/>
<keyword evidence="1" id="KW-0862">Zinc</keyword>
<dbReference type="RefSeq" id="XP_024574618.1">
    <property type="nucleotide sequence ID" value="XM_024723664.1"/>
</dbReference>
<protein>
    <submittedName>
        <fullName evidence="4">FOG: Transposon-encoded proteins with TYA, reverse transcriptase, integrase domains in various combinations</fullName>
    </submittedName>
</protein>
<keyword evidence="5" id="KW-1185">Reference proteome</keyword>
<dbReference type="OrthoDB" id="413361at2759"/>
<dbReference type="GeneID" id="36403389"/>
<proteinExistence type="predicted"/>
<dbReference type="EMBL" id="CCYD01000321">
    <property type="protein sequence ID" value="CEG38249.1"/>
    <property type="molecule type" value="Genomic_DNA"/>
</dbReference>
<evidence type="ECO:0000313" key="4">
    <source>
        <dbReference type="EMBL" id="CEG38249.1"/>
    </source>
</evidence>
<evidence type="ECO:0000256" key="1">
    <source>
        <dbReference type="PROSITE-ProRule" id="PRU00047"/>
    </source>
</evidence>
<dbReference type="GO" id="GO:0008270">
    <property type="term" value="F:zinc ion binding"/>
    <property type="evidence" value="ECO:0007669"/>
    <property type="project" value="UniProtKB-KW"/>
</dbReference>
<organism evidence="4 5">
    <name type="scientific">Plasmopara halstedii</name>
    <name type="common">Downy mildew of sunflower</name>
    <dbReference type="NCBI Taxonomy" id="4781"/>
    <lineage>
        <taxon>Eukaryota</taxon>
        <taxon>Sar</taxon>
        <taxon>Stramenopiles</taxon>
        <taxon>Oomycota</taxon>
        <taxon>Peronosporomycetes</taxon>
        <taxon>Peronosporales</taxon>
        <taxon>Peronosporaceae</taxon>
        <taxon>Plasmopara</taxon>
    </lineage>
</organism>
<keyword evidence="1" id="KW-0863">Zinc-finger</keyword>
<dbReference type="Pfam" id="PF00098">
    <property type="entry name" value="zf-CCHC"/>
    <property type="match status" value="1"/>
</dbReference>